<dbReference type="SMART" id="SM00382">
    <property type="entry name" value="AAA"/>
    <property type="match status" value="1"/>
</dbReference>
<comment type="caution">
    <text evidence="3">The sequence shown here is derived from an EMBL/GenBank/DDBJ whole genome shotgun (WGS) entry which is preliminary data.</text>
</comment>
<dbReference type="Pfam" id="PF22942">
    <property type="entry name" value="DUF7025"/>
    <property type="match status" value="1"/>
</dbReference>
<feature type="domain" description="AAA+ ATPase" evidence="2">
    <location>
        <begin position="488"/>
        <end position="613"/>
    </location>
</feature>
<feature type="compositionally biased region" description="Basic and acidic residues" evidence="1">
    <location>
        <begin position="656"/>
        <end position="666"/>
    </location>
</feature>
<dbReference type="OrthoDB" id="10042665at2759"/>
<dbReference type="Gene3D" id="3.40.50.300">
    <property type="entry name" value="P-loop containing nucleotide triphosphate hydrolases"/>
    <property type="match status" value="1"/>
</dbReference>
<feature type="region of interest" description="Disordered" evidence="1">
    <location>
        <begin position="637"/>
        <end position="666"/>
    </location>
</feature>
<organism evidence="3 4">
    <name type="scientific">Polychaeton citri CBS 116435</name>
    <dbReference type="NCBI Taxonomy" id="1314669"/>
    <lineage>
        <taxon>Eukaryota</taxon>
        <taxon>Fungi</taxon>
        <taxon>Dikarya</taxon>
        <taxon>Ascomycota</taxon>
        <taxon>Pezizomycotina</taxon>
        <taxon>Dothideomycetes</taxon>
        <taxon>Dothideomycetidae</taxon>
        <taxon>Capnodiales</taxon>
        <taxon>Capnodiaceae</taxon>
        <taxon>Polychaeton</taxon>
    </lineage>
</organism>
<sequence>MTPAASTPKEGEEKKEELVKVDPADVGMSAGYKYFYGGKEDKRGRFQWQTTIPEDLGQPAEDADSAKWALLVRNVKVYNDPRKVLALHSIVVQSPLLKDLLGEVLAGYPGVTVGLQRLEFSGKFEPLIHRWPELCAAIDKLRAAKEAADADADAADRVKHAELLHELLEKEFKTLIETSLDLRAKGVMTYTDLWTLFQPGQFVYSKQQGQDSIFRLHSSKYGFDSNNNPVFWLNCQFVEYDGSRFGTNKVNLRIPAYGGTRSINVLPALPLDYHKQQEEMKSKCTERGAKVEGLAGSHYRAYSGVAWRYDSMGQKEKIAVKGRIVIDTYGWNSFNPNYTIFTTPLHQRDDRTARGVVDLDADDFNDPFGGNGLASFNGGTDDDDFPDDCDVDMPNDGFFASELDDAHAKVELTDEQKMLCTPLVRGYALKEKMWLNFFVNAVQDVAFNTNAFDSLVLPSNQKELILGFTETQQSYRSQFDDVIEGKGRGIILLLCGPPGVGKTLTAESVAEQMKVPLYMMSAGDLGLDPHHVESKLQGILDMCTRWNAILLLDEADVFLEERSLHELERNKLVSIFLRVLEYYEGIMFLTTNRVQTFDAAFQSRIHISLEYPELSIQSRRTVWKNFLDQHDIAQAASRAKPAKPLVSAAKSHANSKHHEDALTTEDQKAQAEADELHEKRTMAHQLTPKDVDSLSQMAMNGRQIKNILKAAQLLATHRREGLGKKHIEHVLDVTQHLHNQTRESERTRSSIFN</sequence>
<dbReference type="Pfam" id="PF00004">
    <property type="entry name" value="AAA"/>
    <property type="match status" value="1"/>
</dbReference>
<dbReference type="CDD" id="cd19481">
    <property type="entry name" value="RecA-like_protease"/>
    <property type="match status" value="1"/>
</dbReference>
<reference evidence="3" key="1">
    <citation type="journal article" date="2020" name="Stud. Mycol.">
        <title>101 Dothideomycetes genomes: a test case for predicting lifestyles and emergence of pathogens.</title>
        <authorList>
            <person name="Haridas S."/>
            <person name="Albert R."/>
            <person name="Binder M."/>
            <person name="Bloem J."/>
            <person name="Labutti K."/>
            <person name="Salamov A."/>
            <person name="Andreopoulos B."/>
            <person name="Baker S."/>
            <person name="Barry K."/>
            <person name="Bills G."/>
            <person name="Bluhm B."/>
            <person name="Cannon C."/>
            <person name="Castanera R."/>
            <person name="Culley D."/>
            <person name="Daum C."/>
            <person name="Ezra D."/>
            <person name="Gonzalez J."/>
            <person name="Henrissat B."/>
            <person name="Kuo A."/>
            <person name="Liang C."/>
            <person name="Lipzen A."/>
            <person name="Lutzoni F."/>
            <person name="Magnuson J."/>
            <person name="Mondo S."/>
            <person name="Nolan M."/>
            <person name="Ohm R."/>
            <person name="Pangilinan J."/>
            <person name="Park H.-J."/>
            <person name="Ramirez L."/>
            <person name="Alfaro M."/>
            <person name="Sun H."/>
            <person name="Tritt A."/>
            <person name="Yoshinaga Y."/>
            <person name="Zwiers L.-H."/>
            <person name="Turgeon B."/>
            <person name="Goodwin S."/>
            <person name="Spatafora J."/>
            <person name="Crous P."/>
            <person name="Grigoriev I."/>
        </authorList>
    </citation>
    <scope>NUCLEOTIDE SEQUENCE</scope>
    <source>
        <strain evidence="3">CBS 116435</strain>
    </source>
</reference>
<dbReference type="PANTHER" id="PTHR46411">
    <property type="entry name" value="FAMILY ATPASE, PUTATIVE-RELATED"/>
    <property type="match status" value="1"/>
</dbReference>
<dbReference type="GO" id="GO:0005524">
    <property type="term" value="F:ATP binding"/>
    <property type="evidence" value="ECO:0007669"/>
    <property type="project" value="InterPro"/>
</dbReference>
<proteinExistence type="predicted"/>
<dbReference type="GO" id="GO:0016887">
    <property type="term" value="F:ATP hydrolysis activity"/>
    <property type="evidence" value="ECO:0007669"/>
    <property type="project" value="InterPro"/>
</dbReference>
<dbReference type="InterPro" id="IPR054289">
    <property type="entry name" value="DUF7025"/>
</dbReference>
<keyword evidence="4" id="KW-1185">Reference proteome</keyword>
<evidence type="ECO:0000259" key="2">
    <source>
        <dbReference type="SMART" id="SM00382"/>
    </source>
</evidence>
<evidence type="ECO:0000256" key="1">
    <source>
        <dbReference type="SAM" id="MobiDB-lite"/>
    </source>
</evidence>
<evidence type="ECO:0000313" key="4">
    <source>
        <dbReference type="Proteomes" id="UP000799441"/>
    </source>
</evidence>
<gene>
    <name evidence="3" type="ORF">K431DRAFT_320745</name>
</gene>
<keyword evidence="3" id="KW-0378">Hydrolase</keyword>
<dbReference type="InterPro" id="IPR003959">
    <property type="entry name" value="ATPase_AAA_core"/>
</dbReference>
<feature type="compositionally biased region" description="Basic and acidic residues" evidence="1">
    <location>
        <begin position="9"/>
        <end position="20"/>
    </location>
</feature>
<feature type="region of interest" description="Disordered" evidence="1">
    <location>
        <begin position="1"/>
        <end position="20"/>
    </location>
</feature>
<name>A0A9P4UPM0_9PEZI</name>
<accession>A0A9P4UPM0</accession>
<dbReference type="InterPro" id="IPR027417">
    <property type="entry name" value="P-loop_NTPase"/>
</dbReference>
<dbReference type="AlphaFoldDB" id="A0A9P4UPM0"/>
<dbReference type="EMBL" id="MU003795">
    <property type="protein sequence ID" value="KAF2720898.1"/>
    <property type="molecule type" value="Genomic_DNA"/>
</dbReference>
<protein>
    <submittedName>
        <fullName evidence="3">P-loop containing nucleoside triphosphate hydrolase protein</fullName>
    </submittedName>
</protein>
<dbReference type="Proteomes" id="UP000799441">
    <property type="component" value="Unassembled WGS sequence"/>
</dbReference>
<dbReference type="InterPro" id="IPR003593">
    <property type="entry name" value="AAA+_ATPase"/>
</dbReference>
<dbReference type="SUPFAM" id="SSF52540">
    <property type="entry name" value="P-loop containing nucleoside triphosphate hydrolases"/>
    <property type="match status" value="1"/>
</dbReference>
<dbReference type="PANTHER" id="PTHR46411:SF3">
    <property type="entry name" value="AAA+ ATPASE DOMAIN-CONTAINING PROTEIN"/>
    <property type="match status" value="1"/>
</dbReference>
<evidence type="ECO:0000313" key="3">
    <source>
        <dbReference type="EMBL" id="KAF2720898.1"/>
    </source>
</evidence>